<feature type="signal peptide" evidence="1">
    <location>
        <begin position="1"/>
        <end position="23"/>
    </location>
</feature>
<protein>
    <recommendedName>
        <fullName evidence="4">DUF732 domain-containing protein</fullName>
    </recommendedName>
</protein>
<dbReference type="AlphaFoldDB" id="A0A5C4LRQ6"/>
<dbReference type="PROSITE" id="PS51257">
    <property type="entry name" value="PROKAR_LIPOPROTEIN"/>
    <property type="match status" value="1"/>
</dbReference>
<keyword evidence="3" id="KW-1185">Reference proteome</keyword>
<comment type="caution">
    <text evidence="2">The sequence shown here is derived from an EMBL/GenBank/DDBJ whole genome shotgun (WGS) entry which is preliminary data.</text>
</comment>
<sequence>MRTRKTMAVLALALVLAGCGSEAGPTPKGGGEVATDPAALATKLRVYTADTCFTAPEQQAPKGCAKYVTELGGTVGMVRQQVSAKHPNLNALADALDKNVAAYRAAQCDAVEAPGNPCSATLRAIADSVRDIKQVIDTQIANG</sequence>
<organism evidence="2 3">
    <name type="scientific">Amycolatopsis alkalitolerans</name>
    <dbReference type="NCBI Taxonomy" id="2547244"/>
    <lineage>
        <taxon>Bacteria</taxon>
        <taxon>Bacillati</taxon>
        <taxon>Actinomycetota</taxon>
        <taxon>Actinomycetes</taxon>
        <taxon>Pseudonocardiales</taxon>
        <taxon>Pseudonocardiaceae</taxon>
        <taxon>Amycolatopsis</taxon>
    </lineage>
</organism>
<evidence type="ECO:0008006" key="4">
    <source>
        <dbReference type="Google" id="ProtNLM"/>
    </source>
</evidence>
<dbReference type="Proteomes" id="UP000305546">
    <property type="component" value="Unassembled WGS sequence"/>
</dbReference>
<accession>A0A5C4LRQ6</accession>
<evidence type="ECO:0000313" key="3">
    <source>
        <dbReference type="Proteomes" id="UP000305546"/>
    </source>
</evidence>
<name>A0A5C4LRQ6_9PSEU</name>
<dbReference type="OrthoDB" id="3636671at2"/>
<proteinExistence type="predicted"/>
<dbReference type="EMBL" id="VDFW01000040">
    <property type="protein sequence ID" value="TNC20809.1"/>
    <property type="molecule type" value="Genomic_DNA"/>
</dbReference>
<reference evidence="2 3" key="1">
    <citation type="submission" date="2019-06" db="EMBL/GenBank/DDBJ databases">
        <title>Amycolatopsis alkalitolerans sp. nov., isolated from Gastrodia elata Blume.</title>
        <authorList>
            <person name="Narsing Rao M.P."/>
            <person name="Li W.J."/>
        </authorList>
    </citation>
    <scope>NUCLEOTIDE SEQUENCE [LARGE SCALE GENOMIC DNA]</scope>
    <source>
        <strain evidence="2 3">SYSUP0005</strain>
    </source>
</reference>
<evidence type="ECO:0000313" key="2">
    <source>
        <dbReference type="EMBL" id="TNC20809.1"/>
    </source>
</evidence>
<evidence type="ECO:0000256" key="1">
    <source>
        <dbReference type="SAM" id="SignalP"/>
    </source>
</evidence>
<gene>
    <name evidence="2" type="ORF">FG385_30095</name>
</gene>
<feature type="chain" id="PRO_5022782111" description="DUF732 domain-containing protein" evidence="1">
    <location>
        <begin position="24"/>
        <end position="143"/>
    </location>
</feature>
<keyword evidence="1" id="KW-0732">Signal</keyword>